<accession>A0AAV6UJT3</accession>
<reference evidence="2 3" key="1">
    <citation type="journal article" date="2022" name="Nat. Ecol. Evol.">
        <title>A masculinizing supergene underlies an exaggerated male reproductive morph in a spider.</title>
        <authorList>
            <person name="Hendrickx F."/>
            <person name="De Corte Z."/>
            <person name="Sonet G."/>
            <person name="Van Belleghem S.M."/>
            <person name="Kostlbacher S."/>
            <person name="Vangestel C."/>
        </authorList>
    </citation>
    <scope>NUCLEOTIDE SEQUENCE [LARGE SCALE GENOMIC DNA]</scope>
    <source>
        <strain evidence="2">W744_W776</strain>
    </source>
</reference>
<keyword evidence="1" id="KW-0472">Membrane</keyword>
<evidence type="ECO:0000256" key="1">
    <source>
        <dbReference type="SAM" id="Phobius"/>
    </source>
</evidence>
<dbReference type="EMBL" id="JAFNEN010000390">
    <property type="protein sequence ID" value="KAG8184029.1"/>
    <property type="molecule type" value="Genomic_DNA"/>
</dbReference>
<dbReference type="Proteomes" id="UP000827092">
    <property type="component" value="Unassembled WGS sequence"/>
</dbReference>
<protein>
    <submittedName>
        <fullName evidence="2">Uncharacterized protein</fullName>
    </submittedName>
</protein>
<organism evidence="2 3">
    <name type="scientific">Oedothorax gibbosus</name>
    <dbReference type="NCBI Taxonomy" id="931172"/>
    <lineage>
        <taxon>Eukaryota</taxon>
        <taxon>Metazoa</taxon>
        <taxon>Ecdysozoa</taxon>
        <taxon>Arthropoda</taxon>
        <taxon>Chelicerata</taxon>
        <taxon>Arachnida</taxon>
        <taxon>Araneae</taxon>
        <taxon>Araneomorphae</taxon>
        <taxon>Entelegynae</taxon>
        <taxon>Araneoidea</taxon>
        <taxon>Linyphiidae</taxon>
        <taxon>Erigoninae</taxon>
        <taxon>Oedothorax</taxon>
    </lineage>
</organism>
<evidence type="ECO:0000313" key="3">
    <source>
        <dbReference type="Proteomes" id="UP000827092"/>
    </source>
</evidence>
<evidence type="ECO:0000313" key="2">
    <source>
        <dbReference type="EMBL" id="KAG8184029.1"/>
    </source>
</evidence>
<sequence length="218" mass="24713">MPKVQIQSKLKPVTRSQILDWRAQLNMAQNFCETCRRLFLSEDHFLTSRKEATESVGDCLEQKLVKDSSDKDTINSNENQLEYEEVLTDSQEVSSIISEPALQIVPSTEMIGDQSPIKILKEFKCAAEVRSTDPQEVYCPFSPLINQKPPPTGNELMSLRKVSPMVSAIRLAKNQKGLKNDRRRNIAGALREAVESRGYFPLILFLVTWISYVVCICC</sequence>
<keyword evidence="1" id="KW-1133">Transmembrane helix</keyword>
<keyword evidence="1" id="KW-0812">Transmembrane</keyword>
<keyword evidence="3" id="KW-1185">Reference proteome</keyword>
<feature type="transmembrane region" description="Helical" evidence="1">
    <location>
        <begin position="199"/>
        <end position="217"/>
    </location>
</feature>
<proteinExistence type="predicted"/>
<gene>
    <name evidence="2" type="ORF">JTE90_011527</name>
</gene>
<dbReference type="AlphaFoldDB" id="A0AAV6UJT3"/>
<comment type="caution">
    <text evidence="2">The sequence shown here is derived from an EMBL/GenBank/DDBJ whole genome shotgun (WGS) entry which is preliminary data.</text>
</comment>
<name>A0AAV6UJT3_9ARAC</name>